<feature type="DNA-binding region" description="HMG box" evidence="1">
    <location>
        <begin position="39"/>
        <end position="107"/>
    </location>
</feature>
<name>A0A015J2Y3_RHIIW</name>
<evidence type="ECO:0000313" key="3">
    <source>
        <dbReference type="EMBL" id="EXX63862.1"/>
    </source>
</evidence>
<organism evidence="3 4">
    <name type="scientific">Rhizophagus irregularis (strain DAOM 197198w)</name>
    <name type="common">Glomus intraradices</name>
    <dbReference type="NCBI Taxonomy" id="1432141"/>
    <lineage>
        <taxon>Eukaryota</taxon>
        <taxon>Fungi</taxon>
        <taxon>Fungi incertae sedis</taxon>
        <taxon>Mucoromycota</taxon>
        <taxon>Glomeromycotina</taxon>
        <taxon>Glomeromycetes</taxon>
        <taxon>Glomerales</taxon>
        <taxon>Glomeraceae</taxon>
        <taxon>Rhizophagus</taxon>
    </lineage>
</organism>
<keyword evidence="4" id="KW-1185">Reference proteome</keyword>
<dbReference type="Gene3D" id="1.10.30.10">
    <property type="entry name" value="High mobility group box domain"/>
    <property type="match status" value="1"/>
</dbReference>
<keyword evidence="1" id="KW-0238">DNA-binding</keyword>
<dbReference type="AlphaFoldDB" id="A0A015J2Y3"/>
<dbReference type="OrthoDB" id="2307332at2759"/>
<gene>
    <name evidence="3" type="ORF">RirG_148450</name>
</gene>
<protein>
    <recommendedName>
        <fullName evidence="2">HMG box domain-containing protein</fullName>
    </recommendedName>
</protein>
<dbReference type="Proteomes" id="UP000022910">
    <property type="component" value="Unassembled WGS sequence"/>
</dbReference>
<evidence type="ECO:0000259" key="2">
    <source>
        <dbReference type="PROSITE" id="PS50118"/>
    </source>
</evidence>
<accession>A0A015J2Y3</accession>
<dbReference type="HOGENOM" id="CLU_1230465_0_0_1"/>
<dbReference type="PROSITE" id="PS50118">
    <property type="entry name" value="HMG_BOX_2"/>
    <property type="match status" value="1"/>
</dbReference>
<dbReference type="EMBL" id="JEMT01023751">
    <property type="protein sequence ID" value="EXX63862.1"/>
    <property type="molecule type" value="Genomic_DNA"/>
</dbReference>
<dbReference type="SMR" id="A0A015J2Y3"/>
<feature type="domain" description="HMG box" evidence="2">
    <location>
        <begin position="39"/>
        <end position="107"/>
    </location>
</feature>
<dbReference type="GO" id="GO:0003677">
    <property type="term" value="F:DNA binding"/>
    <property type="evidence" value="ECO:0007669"/>
    <property type="project" value="UniProtKB-UniRule"/>
</dbReference>
<dbReference type="GO" id="GO:0005634">
    <property type="term" value="C:nucleus"/>
    <property type="evidence" value="ECO:0007669"/>
    <property type="project" value="UniProtKB-UniRule"/>
</dbReference>
<dbReference type="SUPFAM" id="SSF47095">
    <property type="entry name" value="HMG-box"/>
    <property type="match status" value="1"/>
</dbReference>
<comment type="caution">
    <text evidence="3">The sequence shown here is derived from an EMBL/GenBank/DDBJ whole genome shotgun (WGS) entry which is preliminary data.</text>
</comment>
<reference evidence="3 4" key="1">
    <citation type="submission" date="2014-02" db="EMBL/GenBank/DDBJ databases">
        <title>Single nucleus genome sequencing reveals high similarity among nuclei of an endomycorrhizal fungus.</title>
        <authorList>
            <person name="Lin K."/>
            <person name="Geurts R."/>
            <person name="Zhang Z."/>
            <person name="Limpens E."/>
            <person name="Saunders D.G."/>
            <person name="Mu D."/>
            <person name="Pang E."/>
            <person name="Cao H."/>
            <person name="Cha H."/>
            <person name="Lin T."/>
            <person name="Zhou Q."/>
            <person name="Shang Y."/>
            <person name="Li Y."/>
            <person name="Ivanov S."/>
            <person name="Sharma T."/>
            <person name="Velzen R.V."/>
            <person name="Ruijter N.D."/>
            <person name="Aanen D.K."/>
            <person name="Win J."/>
            <person name="Kamoun S."/>
            <person name="Bisseling T."/>
            <person name="Huang S."/>
        </authorList>
    </citation>
    <scope>NUCLEOTIDE SEQUENCE [LARGE SCALE GENOMIC DNA]</scope>
    <source>
        <strain evidence="4">DAOM197198w</strain>
    </source>
</reference>
<dbReference type="InterPro" id="IPR036910">
    <property type="entry name" value="HMG_box_dom_sf"/>
</dbReference>
<proteinExistence type="predicted"/>
<keyword evidence="1" id="KW-0539">Nucleus</keyword>
<dbReference type="InterPro" id="IPR009071">
    <property type="entry name" value="HMG_box_dom"/>
</dbReference>
<sequence>MPQQASFQTLVRERPKVSISSPRMLMLNPNHFLPRRSGRSKTSNAFMIYRKVYNKVLMINGLPSKMTEVSRWASEAWKFEKEELKNEYRDFAKRVKEVYRERSQILEGPRTILPIRPDIQNLSVPIREQPNNFIVEESVQLLPEFFLQYPYNLEPICPSIRHDICDIFLPQIQNPQFDDIEINNFLMQEFHWTPTPIYEDEDLNMNFFHDDFY</sequence>
<evidence type="ECO:0000313" key="4">
    <source>
        <dbReference type="Proteomes" id="UP000022910"/>
    </source>
</evidence>
<evidence type="ECO:0000256" key="1">
    <source>
        <dbReference type="PROSITE-ProRule" id="PRU00267"/>
    </source>
</evidence>